<reference evidence="2 3" key="1">
    <citation type="submission" date="2024-04" db="EMBL/GenBank/DDBJ databases">
        <title>Dissimilatory iodate-reducing microorganisms contribute to the enrichment of iodine in groundwater.</title>
        <authorList>
            <person name="Jiang Z."/>
        </authorList>
    </citation>
    <scope>NUCLEOTIDE SEQUENCE [LARGE SCALE GENOMIC DNA]</scope>
    <source>
        <strain evidence="2 3">NCP973</strain>
    </source>
</reference>
<protein>
    <submittedName>
        <fullName evidence="2">Uncharacterized protein</fullName>
    </submittedName>
</protein>
<keyword evidence="3" id="KW-1185">Reference proteome</keyword>
<keyword evidence="1" id="KW-0812">Transmembrane</keyword>
<dbReference type="Proteomes" id="UP001479520">
    <property type="component" value="Chromosome"/>
</dbReference>
<sequence>MSLSNQTIGKVVQWLGWFSVAHSLWTYGFALLDAKSDASIRAYAWLIAIEGIFFLGAGLLVVWLGRRIARPAQVPEPVQAENRGAE</sequence>
<keyword evidence="1" id="KW-0472">Membrane</keyword>
<evidence type="ECO:0000313" key="3">
    <source>
        <dbReference type="Proteomes" id="UP001479520"/>
    </source>
</evidence>
<evidence type="ECO:0000313" key="2">
    <source>
        <dbReference type="EMBL" id="WZJ20413.1"/>
    </source>
</evidence>
<feature type="transmembrane region" description="Helical" evidence="1">
    <location>
        <begin position="42"/>
        <end position="64"/>
    </location>
</feature>
<dbReference type="RefSeq" id="WP_341743154.1">
    <property type="nucleotide sequence ID" value="NZ_CP151406.1"/>
</dbReference>
<organism evidence="2 3">
    <name type="scientific">Azonexus hydrophilus</name>
    <dbReference type="NCBI Taxonomy" id="418702"/>
    <lineage>
        <taxon>Bacteria</taxon>
        <taxon>Pseudomonadati</taxon>
        <taxon>Pseudomonadota</taxon>
        <taxon>Betaproteobacteria</taxon>
        <taxon>Rhodocyclales</taxon>
        <taxon>Azonexaceae</taxon>
        <taxon>Azonexus</taxon>
    </lineage>
</organism>
<evidence type="ECO:0000256" key="1">
    <source>
        <dbReference type="SAM" id="Phobius"/>
    </source>
</evidence>
<gene>
    <name evidence="2" type="ORF">AADV58_10645</name>
</gene>
<feature type="transmembrane region" description="Helical" evidence="1">
    <location>
        <begin position="12"/>
        <end position="30"/>
    </location>
</feature>
<keyword evidence="1" id="KW-1133">Transmembrane helix</keyword>
<name>A0ABZ2XE12_9RHOO</name>
<accession>A0ABZ2XE12</accession>
<proteinExistence type="predicted"/>
<dbReference type="EMBL" id="CP151406">
    <property type="protein sequence ID" value="WZJ20413.1"/>
    <property type="molecule type" value="Genomic_DNA"/>
</dbReference>